<dbReference type="GO" id="GO:0004386">
    <property type="term" value="F:helicase activity"/>
    <property type="evidence" value="ECO:0007669"/>
    <property type="project" value="UniProtKB-KW"/>
</dbReference>
<dbReference type="EMBL" id="BK014902">
    <property type="protein sequence ID" value="DAD81505.1"/>
    <property type="molecule type" value="Genomic_DNA"/>
</dbReference>
<organism evidence="1">
    <name type="scientific">Podoviridae sp. ct1h53</name>
    <dbReference type="NCBI Taxonomy" id="2826536"/>
    <lineage>
        <taxon>Viruses</taxon>
        <taxon>Duplodnaviria</taxon>
        <taxon>Heunggongvirae</taxon>
        <taxon>Uroviricota</taxon>
        <taxon>Caudoviricetes</taxon>
    </lineage>
</organism>
<proteinExistence type="predicted"/>
<reference evidence="1" key="1">
    <citation type="journal article" date="2021" name="Proc. Natl. Acad. Sci. U.S.A.">
        <title>A Catalog of Tens of Thousands of Viruses from Human Metagenomes Reveals Hidden Associations with Chronic Diseases.</title>
        <authorList>
            <person name="Tisza M.J."/>
            <person name="Buck C.B."/>
        </authorList>
    </citation>
    <scope>NUCLEOTIDE SEQUENCE</scope>
    <source>
        <strain evidence="1">Ct1h53</strain>
    </source>
</reference>
<name>A0A8S5MGN8_9CAUD</name>
<accession>A0A8S5MGN8</accession>
<keyword evidence="1" id="KW-0067">ATP-binding</keyword>
<keyword evidence="1" id="KW-0378">Hydrolase</keyword>
<protein>
    <submittedName>
        <fullName evidence="1">DNA REPAIR HELICASE RAD25, SSL2, PRE-INITIATION COMPLEX, RNA POLYMERASE.0A</fullName>
    </submittedName>
</protein>
<keyword evidence="1" id="KW-0347">Helicase</keyword>
<keyword evidence="1" id="KW-0547">Nucleotide-binding</keyword>
<sequence length="174" mass="20589">MESKEKKLYVCERCGRKVMIRSHGLCQACRSKELTPKKKNRITSIKNSSKKKKLENPDLSGFFRLMLEELSTIRMSMTGKAIHFPTVCNVCHILPKRLYKSVATCRDNIVFLHESEHTVFDMYLDRMEFDKLETEFPFVWKYAVKKVLDMESRGMIKERGRLIIEIIDRYEKTL</sequence>
<evidence type="ECO:0000313" key="1">
    <source>
        <dbReference type="EMBL" id="DAD81505.1"/>
    </source>
</evidence>